<evidence type="ECO:0000256" key="1">
    <source>
        <dbReference type="ARBA" id="ARBA00022676"/>
    </source>
</evidence>
<dbReference type="PANTHER" id="PTHR34136">
    <property type="match status" value="1"/>
</dbReference>
<dbReference type="PANTHER" id="PTHR34136:SF1">
    <property type="entry name" value="UDP-N-ACETYL-D-MANNOSAMINURONIC ACID TRANSFERASE"/>
    <property type="match status" value="1"/>
</dbReference>
<evidence type="ECO:0000256" key="2">
    <source>
        <dbReference type="ARBA" id="ARBA00022679"/>
    </source>
</evidence>
<accession>A0AAW7K264</accession>
<name>A0AAW7K264_9ACTN</name>
<keyword evidence="1" id="KW-0328">Glycosyltransferase</keyword>
<dbReference type="EMBL" id="JAUEIR010000007">
    <property type="protein sequence ID" value="MDN0069795.1"/>
    <property type="molecule type" value="Genomic_DNA"/>
</dbReference>
<evidence type="ECO:0000313" key="4">
    <source>
        <dbReference type="Proteomes" id="UP001168505"/>
    </source>
</evidence>
<dbReference type="RefSeq" id="WP_289827416.1">
    <property type="nucleotide sequence ID" value="NZ_JAUEIR010000007.1"/>
</dbReference>
<dbReference type="Pfam" id="PF03808">
    <property type="entry name" value="Glyco_tran_WecG"/>
    <property type="match status" value="1"/>
</dbReference>
<organism evidence="3 4">
    <name type="scientific">Collinsella ihumii</name>
    <dbReference type="NCBI Taxonomy" id="1720204"/>
    <lineage>
        <taxon>Bacteria</taxon>
        <taxon>Bacillati</taxon>
        <taxon>Actinomycetota</taxon>
        <taxon>Coriobacteriia</taxon>
        <taxon>Coriobacteriales</taxon>
        <taxon>Coriobacteriaceae</taxon>
        <taxon>Collinsella</taxon>
    </lineage>
</organism>
<dbReference type="NCBIfam" id="TIGR00696">
    <property type="entry name" value="wecG_tagA_cpsF"/>
    <property type="match status" value="1"/>
</dbReference>
<dbReference type="GO" id="GO:0016758">
    <property type="term" value="F:hexosyltransferase activity"/>
    <property type="evidence" value="ECO:0007669"/>
    <property type="project" value="TreeGrafter"/>
</dbReference>
<evidence type="ECO:0000313" key="3">
    <source>
        <dbReference type="EMBL" id="MDN0069795.1"/>
    </source>
</evidence>
<dbReference type="AlphaFoldDB" id="A0AAW7K264"/>
<sequence length="254" mass="28107">MTENNGRTSKRHDFLGCAVDALTKDEALETVRALARGAEPSCVMFLNVDVMVKADSNETLRALTWRSAACLMDGRPPLKVARMMGIPLPEKVSGSDLVPSVCRMAAGEGMKVLFLGGAEGVPERAAANVEHDYPGVRASAYSPEYGFERTADGRNLVVAKVREEAPDILFACLGCPKQEEFVTEFMDEMGVPCTVCAGATVDFMAGSLARAPEWASRAGLEWLYRFLKEPRRLFRRYFVDSWHFLAMVRRGWSR</sequence>
<gene>
    <name evidence="3" type="ORF">QVN40_08815</name>
</gene>
<comment type="caution">
    <text evidence="3">The sequence shown here is derived from an EMBL/GenBank/DDBJ whole genome shotgun (WGS) entry which is preliminary data.</text>
</comment>
<dbReference type="CDD" id="cd06533">
    <property type="entry name" value="Glyco_transf_WecG_TagA"/>
    <property type="match status" value="1"/>
</dbReference>
<dbReference type="Proteomes" id="UP001168505">
    <property type="component" value="Unassembled WGS sequence"/>
</dbReference>
<reference evidence="3" key="2">
    <citation type="submission" date="2023-08" db="EMBL/GenBank/DDBJ databases">
        <title>Identification and characterization of horizontal gene transfer across gut microbiota members of farm animals based on homology search.</title>
        <authorList>
            <person name="Schwarzerova J."/>
            <person name="Nykrynova M."/>
            <person name="Jureckova K."/>
            <person name="Cejkova D."/>
            <person name="Rychlik I."/>
        </authorList>
    </citation>
    <scope>NUCLEOTIDE SEQUENCE</scope>
    <source>
        <strain evidence="3">15_COKtk</strain>
    </source>
</reference>
<dbReference type="InterPro" id="IPR004629">
    <property type="entry name" value="WecG_TagA_CpsF"/>
</dbReference>
<reference evidence="3" key="1">
    <citation type="submission" date="2023-06" db="EMBL/GenBank/DDBJ databases">
        <authorList>
            <person name="Zeman M."/>
            <person name="Kubasova T."/>
            <person name="Jahodarova E."/>
            <person name="Nykrynova M."/>
            <person name="Rychlik I."/>
        </authorList>
    </citation>
    <scope>NUCLEOTIDE SEQUENCE</scope>
    <source>
        <strain evidence="3">15_COKtk</strain>
    </source>
</reference>
<proteinExistence type="predicted"/>
<protein>
    <submittedName>
        <fullName evidence="3">WecB/TagA/CpsF family glycosyltransferase</fullName>
    </submittedName>
</protein>
<keyword evidence="2" id="KW-0808">Transferase</keyword>